<dbReference type="EMBL" id="HBIP01000488">
    <property type="protein sequence ID" value="CAE0485178.1"/>
    <property type="molecule type" value="Transcribed_RNA"/>
</dbReference>
<dbReference type="GO" id="GO:0071038">
    <property type="term" value="P:TRAMP-dependent tRNA surveillance pathway"/>
    <property type="evidence" value="ECO:0007669"/>
    <property type="project" value="TreeGrafter"/>
</dbReference>
<dbReference type="InterPro" id="IPR049469">
    <property type="entry name" value="RRP40_KH-I"/>
</dbReference>
<dbReference type="InterPro" id="IPR041054">
    <property type="entry name" value="Rrp40_N_euk"/>
</dbReference>
<evidence type="ECO:0000256" key="1">
    <source>
        <dbReference type="ARBA" id="ARBA00004496"/>
    </source>
</evidence>
<feature type="domain" description="K Homology" evidence="10">
    <location>
        <begin position="150"/>
        <end position="198"/>
    </location>
</feature>
<comment type="similarity">
    <text evidence="3">Belongs to the RRP40 family.</text>
</comment>
<sequence length="231" mass="24581">MASVGKRVCLPGDLVQKLPEEGMLRLGPGLETHEEHVAAVKSGVAHQNKSGSFLWLEGRQKRYIPAEGDVVVGTIVDRYGENFTVDINGPLLALLPQLAFEGATRRNRPNLKSGDLVYARVSAASRDLEPQLSCVDNLGRATVMGPLKDGILVQVTSSQARALLASPPAPVLQALGASLQYEVAVGQNGRIWVCSASPRTTVLVANAISASEFLSPLQVQTLVGRLVAQIQ</sequence>
<dbReference type="InterPro" id="IPR037319">
    <property type="entry name" value="Rrp40_S1"/>
</dbReference>
<organism evidence="12">
    <name type="scientific">Dunaliella tertiolecta</name>
    <name type="common">Green alga</name>
    <dbReference type="NCBI Taxonomy" id="3047"/>
    <lineage>
        <taxon>Eukaryota</taxon>
        <taxon>Viridiplantae</taxon>
        <taxon>Chlorophyta</taxon>
        <taxon>core chlorophytes</taxon>
        <taxon>Chlorophyceae</taxon>
        <taxon>CS clade</taxon>
        <taxon>Chlamydomonadales</taxon>
        <taxon>Dunaliellaceae</taxon>
        <taxon>Dunaliella</taxon>
    </lineage>
</organism>
<accession>A0A7S3VHQ7</accession>
<dbReference type="FunFam" id="2.40.50.140:FF:000127">
    <property type="entry name" value="Exosome complex component RRP40"/>
    <property type="match status" value="1"/>
</dbReference>
<dbReference type="SUPFAM" id="SSF110324">
    <property type="entry name" value="Ribosomal L27 protein-like"/>
    <property type="match status" value="1"/>
</dbReference>
<dbReference type="Gene3D" id="2.40.50.140">
    <property type="entry name" value="Nucleic acid-binding proteins"/>
    <property type="match status" value="1"/>
</dbReference>
<keyword evidence="7" id="KW-0694">RNA-binding</keyword>
<evidence type="ECO:0000256" key="5">
    <source>
        <dbReference type="ARBA" id="ARBA00022552"/>
    </source>
</evidence>
<dbReference type="GO" id="GO:0005730">
    <property type="term" value="C:nucleolus"/>
    <property type="evidence" value="ECO:0007669"/>
    <property type="project" value="UniProtKB-SubCell"/>
</dbReference>
<feature type="domain" description="Exosome complex exonuclease Rrp40 N-terminal" evidence="11">
    <location>
        <begin position="24"/>
        <end position="62"/>
    </location>
</feature>
<keyword evidence="6" id="KW-0271">Exosome</keyword>
<evidence type="ECO:0000256" key="3">
    <source>
        <dbReference type="ARBA" id="ARBA00007841"/>
    </source>
</evidence>
<name>A0A7S3VHQ7_DUNTE</name>
<evidence type="ECO:0000256" key="7">
    <source>
        <dbReference type="ARBA" id="ARBA00022884"/>
    </source>
</evidence>
<dbReference type="Pfam" id="PF18311">
    <property type="entry name" value="Rrp40_N"/>
    <property type="match status" value="1"/>
</dbReference>
<dbReference type="CDD" id="cd22526">
    <property type="entry name" value="KH-I_Rrp40"/>
    <property type="match status" value="1"/>
</dbReference>
<evidence type="ECO:0000256" key="6">
    <source>
        <dbReference type="ARBA" id="ARBA00022835"/>
    </source>
</evidence>
<dbReference type="FunFam" id="3.30.1370.10:FF:000038">
    <property type="entry name" value="exosome complex component RRP40"/>
    <property type="match status" value="1"/>
</dbReference>
<dbReference type="Gene3D" id="3.30.1370.10">
    <property type="entry name" value="K Homology domain, type 1"/>
    <property type="match status" value="1"/>
</dbReference>
<keyword evidence="5" id="KW-0698">rRNA processing</keyword>
<dbReference type="AlphaFoldDB" id="A0A7S3VHQ7"/>
<evidence type="ECO:0000313" key="12">
    <source>
        <dbReference type="EMBL" id="CAE0485178.1"/>
    </source>
</evidence>
<dbReference type="PANTHER" id="PTHR21321:SF1">
    <property type="entry name" value="EXOSOME COMPLEX COMPONENT RRP40"/>
    <property type="match status" value="1"/>
</dbReference>
<dbReference type="GO" id="GO:0003723">
    <property type="term" value="F:RNA binding"/>
    <property type="evidence" value="ECO:0007669"/>
    <property type="project" value="UniProtKB-KW"/>
</dbReference>
<comment type="subcellular location">
    <subcellularLocation>
        <location evidence="1">Cytoplasm</location>
    </subcellularLocation>
    <subcellularLocation>
        <location evidence="2">Nucleus</location>
        <location evidence="2">Nucleolus</location>
    </subcellularLocation>
</comment>
<evidence type="ECO:0000256" key="9">
    <source>
        <dbReference type="ARBA" id="ARBA00030615"/>
    </source>
</evidence>
<dbReference type="InterPro" id="IPR012340">
    <property type="entry name" value="NA-bd_OB-fold"/>
</dbReference>
<proteinExistence type="inferred from homology"/>
<dbReference type="GO" id="GO:0071034">
    <property type="term" value="P:CUT catabolic process"/>
    <property type="evidence" value="ECO:0007669"/>
    <property type="project" value="TreeGrafter"/>
</dbReference>
<dbReference type="InterPro" id="IPR026699">
    <property type="entry name" value="Exosome_RNA_bind1/RRP40/RRP4"/>
</dbReference>
<dbReference type="GO" id="GO:0000177">
    <property type="term" value="C:cytoplasmic exosome (RNase complex)"/>
    <property type="evidence" value="ECO:0007669"/>
    <property type="project" value="TreeGrafter"/>
</dbReference>
<dbReference type="SUPFAM" id="SSF50249">
    <property type="entry name" value="Nucleic acid-binding proteins"/>
    <property type="match status" value="1"/>
</dbReference>
<dbReference type="GO" id="GO:0071035">
    <property type="term" value="P:nuclear polyadenylation-dependent rRNA catabolic process"/>
    <property type="evidence" value="ECO:0007669"/>
    <property type="project" value="TreeGrafter"/>
</dbReference>
<gene>
    <name evidence="12" type="ORF">DTER00134_LOCUS217</name>
</gene>
<dbReference type="GO" id="GO:0071051">
    <property type="term" value="P:poly(A)-dependent snoRNA 3'-end processing"/>
    <property type="evidence" value="ECO:0007669"/>
    <property type="project" value="TreeGrafter"/>
</dbReference>
<dbReference type="Pfam" id="PF15985">
    <property type="entry name" value="KH_6"/>
    <property type="match status" value="1"/>
</dbReference>
<dbReference type="GO" id="GO:0034475">
    <property type="term" value="P:U4 snRNA 3'-end processing"/>
    <property type="evidence" value="ECO:0007669"/>
    <property type="project" value="TreeGrafter"/>
</dbReference>
<dbReference type="CDD" id="cd05790">
    <property type="entry name" value="S1_Rrp40"/>
    <property type="match status" value="1"/>
</dbReference>
<protein>
    <recommendedName>
        <fullName evidence="9">Ribosomal RNA-processing protein 40</fullName>
    </recommendedName>
</protein>
<keyword evidence="8" id="KW-0539">Nucleus</keyword>
<evidence type="ECO:0000259" key="11">
    <source>
        <dbReference type="Pfam" id="PF18311"/>
    </source>
</evidence>
<dbReference type="InterPro" id="IPR036612">
    <property type="entry name" value="KH_dom_type_1_sf"/>
</dbReference>
<evidence type="ECO:0000259" key="10">
    <source>
        <dbReference type="Pfam" id="PF15985"/>
    </source>
</evidence>
<dbReference type="SUPFAM" id="SSF54791">
    <property type="entry name" value="Eukaryotic type KH-domain (KH-domain type I)"/>
    <property type="match status" value="1"/>
</dbReference>
<dbReference type="Pfam" id="PF21262">
    <property type="entry name" value="RRP40_S1"/>
    <property type="match status" value="1"/>
</dbReference>
<dbReference type="PANTHER" id="PTHR21321">
    <property type="entry name" value="PNAS-3 RELATED"/>
    <property type="match status" value="1"/>
</dbReference>
<dbReference type="GO" id="GO:0000467">
    <property type="term" value="P:exonucleolytic trimming to generate mature 3'-end of 5.8S rRNA from tricistronic rRNA transcript (SSU-rRNA, 5.8S rRNA, LSU-rRNA)"/>
    <property type="evidence" value="ECO:0007669"/>
    <property type="project" value="TreeGrafter"/>
</dbReference>
<reference evidence="12" key="1">
    <citation type="submission" date="2021-01" db="EMBL/GenBank/DDBJ databases">
        <authorList>
            <person name="Corre E."/>
            <person name="Pelletier E."/>
            <person name="Niang G."/>
            <person name="Scheremetjew M."/>
            <person name="Finn R."/>
            <person name="Kale V."/>
            <person name="Holt S."/>
            <person name="Cochrane G."/>
            <person name="Meng A."/>
            <person name="Brown T."/>
            <person name="Cohen L."/>
        </authorList>
    </citation>
    <scope>NUCLEOTIDE SEQUENCE</scope>
    <source>
        <strain evidence="12">CCMP1320</strain>
    </source>
</reference>
<keyword evidence="4" id="KW-0963">Cytoplasm</keyword>
<dbReference type="GO" id="GO:0000176">
    <property type="term" value="C:nuclear exosome (RNase complex)"/>
    <property type="evidence" value="ECO:0007669"/>
    <property type="project" value="TreeGrafter"/>
</dbReference>
<dbReference type="InterPro" id="IPR004088">
    <property type="entry name" value="KH_dom_type_1"/>
</dbReference>
<evidence type="ECO:0000256" key="2">
    <source>
        <dbReference type="ARBA" id="ARBA00004604"/>
    </source>
</evidence>
<evidence type="ECO:0000256" key="4">
    <source>
        <dbReference type="ARBA" id="ARBA00022490"/>
    </source>
</evidence>
<evidence type="ECO:0000256" key="8">
    <source>
        <dbReference type="ARBA" id="ARBA00023242"/>
    </source>
</evidence>
<dbReference type="Gene3D" id="2.40.50.100">
    <property type="match status" value="1"/>
</dbReference>